<gene>
    <name evidence="1" type="ORF">P0O15_01085</name>
</gene>
<evidence type="ECO:0000313" key="2">
    <source>
        <dbReference type="Proteomes" id="UP001220010"/>
    </source>
</evidence>
<comment type="caution">
    <text evidence="1">The sequence shown here is derived from an EMBL/GenBank/DDBJ whole genome shotgun (WGS) entry which is preliminary data.</text>
</comment>
<dbReference type="Proteomes" id="UP001220010">
    <property type="component" value="Unassembled WGS sequence"/>
</dbReference>
<accession>A0ABT5X503</accession>
<reference evidence="1 2" key="1">
    <citation type="submission" date="2023-03" db="EMBL/GenBank/DDBJ databases">
        <title>WGS of Methanotrichaceae archaeon Mx.</title>
        <authorList>
            <person name="Sorokin D.Y."/>
            <person name="Merkel A.Y."/>
        </authorList>
    </citation>
    <scope>NUCLEOTIDE SEQUENCE [LARGE SCALE GENOMIC DNA]</scope>
    <source>
        <strain evidence="1 2">Mx</strain>
    </source>
</reference>
<protein>
    <submittedName>
        <fullName evidence="1">Uncharacterized protein</fullName>
    </submittedName>
</protein>
<keyword evidence="2" id="KW-1185">Reference proteome</keyword>
<evidence type="ECO:0000313" key="1">
    <source>
        <dbReference type="EMBL" id="MDF0589774.1"/>
    </source>
</evidence>
<dbReference type="EMBL" id="JARFPK010000003">
    <property type="protein sequence ID" value="MDF0589774.1"/>
    <property type="molecule type" value="Genomic_DNA"/>
</dbReference>
<organism evidence="1 2">
    <name type="scientific">Candidatus Methanocrinis natronophilus</name>
    <dbReference type="NCBI Taxonomy" id="3033396"/>
    <lineage>
        <taxon>Archaea</taxon>
        <taxon>Methanobacteriati</taxon>
        <taxon>Methanobacteriota</taxon>
        <taxon>Stenosarchaea group</taxon>
        <taxon>Methanomicrobia</taxon>
        <taxon>Methanotrichales</taxon>
        <taxon>Methanotrichaceae</taxon>
        <taxon>Methanocrinis</taxon>
    </lineage>
</organism>
<sequence>MAAAKKFILAELEAERVSAAAWLDSIHRLQDRIAKARPGDYFESEVWQRLDREAQKICRAAGW</sequence>
<proteinExistence type="predicted"/>
<dbReference type="RefSeq" id="WP_316965534.1">
    <property type="nucleotide sequence ID" value="NZ_JARFPK010000003.1"/>
</dbReference>
<name>A0ABT5X503_9EURY</name>